<sequence length="204" mass="23874">MGNPAGFHNATNLSLNVTPHLKNTIEIEVNKYEKPIRQLIGKSIVDVNYYEIDYGEPTWNETEYHSLDYGLEFVTSDKLKFYFVWGNEYTQYDVKFRKGNILTEFSTENGAKKYKANSNQKWTELIGVKISGIKSCWSYWNLINDDKKNYYPQDVRIEFENGKELWISALEIRDGRIIGMQDHLTVVFDRETADKYKIGIKNVV</sequence>
<keyword evidence="2" id="KW-1185">Reference proteome</keyword>
<gene>
    <name evidence="1" type="ORF">Q2T41_18060</name>
</gene>
<evidence type="ECO:0000313" key="2">
    <source>
        <dbReference type="Proteomes" id="UP001168579"/>
    </source>
</evidence>
<accession>A0ABT8RUK6</accession>
<name>A0ABT8RUK6_9FLAO</name>
<proteinExistence type="predicted"/>
<dbReference type="RefSeq" id="WP_304437220.1">
    <property type="nucleotide sequence ID" value="NZ_JAUKUC010000001.1"/>
</dbReference>
<comment type="caution">
    <text evidence="1">The sequence shown here is derived from an EMBL/GenBank/DDBJ whole genome shotgun (WGS) entry which is preliminary data.</text>
</comment>
<protein>
    <submittedName>
        <fullName evidence="1">Uncharacterized protein</fullName>
    </submittedName>
</protein>
<evidence type="ECO:0000313" key="1">
    <source>
        <dbReference type="EMBL" id="MDO1514563.1"/>
    </source>
</evidence>
<reference evidence="1" key="1">
    <citation type="journal article" date="2014" name="Int. J. Syst. Evol. Microbiol.">
        <title>Complete genome of a new Firmicutes species belonging to the dominant human colonic microbiota ('Ruminococcus bicirculans') reveals two chromosomes and a selective capacity to utilize plant glucans.</title>
        <authorList>
            <consortium name="NISC Comparative Sequencing Program"/>
            <person name="Wegmann U."/>
            <person name="Louis P."/>
            <person name="Goesmann A."/>
            <person name="Henrissat B."/>
            <person name="Duncan S.H."/>
            <person name="Flint H.J."/>
        </authorList>
    </citation>
    <scope>NUCLEOTIDE SEQUENCE</scope>
    <source>
        <strain evidence="1">CECT 8869</strain>
    </source>
</reference>
<reference evidence="1" key="2">
    <citation type="submission" date="2023-06" db="EMBL/GenBank/DDBJ databases">
        <authorList>
            <person name="Lucena T."/>
            <person name="Sun Q."/>
        </authorList>
    </citation>
    <scope>NUCLEOTIDE SEQUENCE</scope>
    <source>
        <strain evidence="1">CECT 8869</strain>
    </source>
</reference>
<dbReference type="Proteomes" id="UP001168579">
    <property type="component" value="Unassembled WGS sequence"/>
</dbReference>
<organism evidence="1 2">
    <name type="scientific">Maribacter confluentis</name>
    <dbReference type="NCBI Taxonomy" id="1656093"/>
    <lineage>
        <taxon>Bacteria</taxon>
        <taxon>Pseudomonadati</taxon>
        <taxon>Bacteroidota</taxon>
        <taxon>Flavobacteriia</taxon>
        <taxon>Flavobacteriales</taxon>
        <taxon>Flavobacteriaceae</taxon>
        <taxon>Maribacter</taxon>
    </lineage>
</organism>
<dbReference type="EMBL" id="JAUKUC010000001">
    <property type="protein sequence ID" value="MDO1514563.1"/>
    <property type="molecule type" value="Genomic_DNA"/>
</dbReference>